<dbReference type="EMBL" id="JAPMSZ010000007">
    <property type="protein sequence ID" value="KAJ5096415.1"/>
    <property type="molecule type" value="Genomic_DNA"/>
</dbReference>
<feature type="region of interest" description="Disordered" evidence="1">
    <location>
        <begin position="296"/>
        <end position="325"/>
    </location>
</feature>
<proteinExistence type="predicted"/>
<dbReference type="OrthoDB" id="2103397at2759"/>
<accession>A0A9W9FAB3</accession>
<organism evidence="2 3">
    <name type="scientific">Penicillium alfredii</name>
    <dbReference type="NCBI Taxonomy" id="1506179"/>
    <lineage>
        <taxon>Eukaryota</taxon>
        <taxon>Fungi</taxon>
        <taxon>Dikarya</taxon>
        <taxon>Ascomycota</taxon>
        <taxon>Pezizomycotina</taxon>
        <taxon>Eurotiomycetes</taxon>
        <taxon>Eurotiomycetidae</taxon>
        <taxon>Eurotiales</taxon>
        <taxon>Aspergillaceae</taxon>
        <taxon>Penicillium</taxon>
    </lineage>
</organism>
<dbReference type="AlphaFoldDB" id="A0A9W9FAB3"/>
<dbReference type="GeneID" id="81395521"/>
<evidence type="ECO:0000313" key="3">
    <source>
        <dbReference type="Proteomes" id="UP001141434"/>
    </source>
</evidence>
<protein>
    <submittedName>
        <fullName evidence="2">Uncharacterized protein</fullName>
    </submittedName>
</protein>
<dbReference type="RefSeq" id="XP_056511966.1">
    <property type="nucleotide sequence ID" value="XM_056656353.1"/>
</dbReference>
<comment type="caution">
    <text evidence="2">The sequence shown here is derived from an EMBL/GenBank/DDBJ whole genome shotgun (WGS) entry which is preliminary data.</text>
</comment>
<sequence length="325" mass="37223">MDMQPTDWMKHKFESMRTLMRWSTSTKDDLIFTPVLDLDLLDPISWCSNLEESDCECFAKALNVLPAGRWQQRRSPLFPKRREEIPSSLQLLLSECEDIRNQTRNLSQAQSQLEVLLVLLLVAKKRAESARSDSSPSPAERLHWSLENQVTMPYLKDETYCMAEGQVDYVLWYGAWEELETNLVVSWTGGDIDEPPFWNLVGNMAKIHWARRETGRQPCIIYGIMTDGAKWTFVYINPKGRYTTRVMHWANDQGKVITKINHILDEASTLAATASNCKSPLQMSVGQSSGCAILDVLRSSGDSEEERDPENRPDTEKRDEGSWEV</sequence>
<gene>
    <name evidence="2" type="ORF">NUU61_005771</name>
</gene>
<evidence type="ECO:0000256" key="1">
    <source>
        <dbReference type="SAM" id="MobiDB-lite"/>
    </source>
</evidence>
<reference evidence="2" key="1">
    <citation type="submission" date="2022-11" db="EMBL/GenBank/DDBJ databases">
        <authorList>
            <person name="Petersen C."/>
        </authorList>
    </citation>
    <scope>NUCLEOTIDE SEQUENCE</scope>
    <source>
        <strain evidence="2">IBT 34128</strain>
    </source>
</reference>
<reference evidence="2" key="2">
    <citation type="journal article" date="2023" name="IMA Fungus">
        <title>Comparative genomic study of the Penicillium genus elucidates a diverse pangenome and 15 lateral gene transfer events.</title>
        <authorList>
            <person name="Petersen C."/>
            <person name="Sorensen T."/>
            <person name="Nielsen M.R."/>
            <person name="Sondergaard T.E."/>
            <person name="Sorensen J.L."/>
            <person name="Fitzpatrick D.A."/>
            <person name="Frisvad J.C."/>
            <person name="Nielsen K.L."/>
        </authorList>
    </citation>
    <scope>NUCLEOTIDE SEQUENCE</scope>
    <source>
        <strain evidence="2">IBT 34128</strain>
    </source>
</reference>
<evidence type="ECO:0000313" key="2">
    <source>
        <dbReference type="EMBL" id="KAJ5096415.1"/>
    </source>
</evidence>
<keyword evidence="3" id="KW-1185">Reference proteome</keyword>
<dbReference type="Proteomes" id="UP001141434">
    <property type="component" value="Unassembled WGS sequence"/>
</dbReference>
<feature type="compositionally biased region" description="Basic and acidic residues" evidence="1">
    <location>
        <begin position="309"/>
        <end position="325"/>
    </location>
</feature>
<name>A0A9W9FAB3_9EURO</name>